<name>A0ABU8DXW8_9ACTN</name>
<keyword evidence="1" id="KW-0812">Transmembrane</keyword>
<keyword evidence="1" id="KW-1133">Transmembrane helix</keyword>
<evidence type="ECO:0000313" key="3">
    <source>
        <dbReference type="Proteomes" id="UP001361570"/>
    </source>
</evidence>
<reference evidence="2 3" key="1">
    <citation type="submission" date="2024-03" db="EMBL/GenBank/DDBJ databases">
        <title>Draft genome sequence of Klenkia sp. LSe6-5.</title>
        <authorList>
            <person name="Duangmal K."/>
            <person name="Chantavorakit T."/>
        </authorList>
    </citation>
    <scope>NUCLEOTIDE SEQUENCE [LARGE SCALE GENOMIC DNA]</scope>
    <source>
        <strain evidence="2 3">LSe6-5</strain>
    </source>
</reference>
<feature type="transmembrane region" description="Helical" evidence="1">
    <location>
        <begin position="162"/>
        <end position="181"/>
    </location>
</feature>
<gene>
    <name evidence="2" type="ORF">TEK04_17285</name>
</gene>
<keyword evidence="1" id="KW-0472">Membrane</keyword>
<proteinExistence type="predicted"/>
<sequence>MLVLLGALLLGASVFGGYEVAWFGGSKVQVVLWFLPAILALLAMGFIWQDTVWSVRCDGRVLEGTGLLGRQGVDLARLTAVGSTANARATQVVLRDDVGGVTVESRALHKAGPAVVDVVGRAVWAGQEQGRYTVPRGAAGVWGMPTRPDAPANGHPGATVRVLAMVGLLLAGAALGVVLALA</sequence>
<evidence type="ECO:0000313" key="2">
    <source>
        <dbReference type="EMBL" id="MEI4273478.1"/>
    </source>
</evidence>
<dbReference type="EMBL" id="JBAPLU010000021">
    <property type="protein sequence ID" value="MEI4273478.1"/>
    <property type="molecule type" value="Genomic_DNA"/>
</dbReference>
<protein>
    <recommendedName>
        <fullName evidence="4">PH domain-containing protein</fullName>
    </recommendedName>
</protein>
<evidence type="ECO:0008006" key="4">
    <source>
        <dbReference type="Google" id="ProtNLM"/>
    </source>
</evidence>
<feature type="transmembrane region" description="Helical" evidence="1">
    <location>
        <begin position="32"/>
        <end position="48"/>
    </location>
</feature>
<dbReference type="RefSeq" id="WP_336405598.1">
    <property type="nucleotide sequence ID" value="NZ_JBAPLU010000021.1"/>
</dbReference>
<dbReference type="Proteomes" id="UP001361570">
    <property type="component" value="Unassembled WGS sequence"/>
</dbReference>
<comment type="caution">
    <text evidence="2">The sequence shown here is derived from an EMBL/GenBank/DDBJ whole genome shotgun (WGS) entry which is preliminary data.</text>
</comment>
<organism evidence="2 3">
    <name type="scientific">Klenkia sesuvii</name>
    <dbReference type="NCBI Taxonomy" id="3103137"/>
    <lineage>
        <taxon>Bacteria</taxon>
        <taxon>Bacillati</taxon>
        <taxon>Actinomycetota</taxon>
        <taxon>Actinomycetes</taxon>
        <taxon>Geodermatophilales</taxon>
        <taxon>Geodermatophilaceae</taxon>
        <taxon>Klenkia</taxon>
    </lineage>
</organism>
<evidence type="ECO:0000256" key="1">
    <source>
        <dbReference type="SAM" id="Phobius"/>
    </source>
</evidence>
<accession>A0ABU8DXW8</accession>
<keyword evidence="3" id="KW-1185">Reference proteome</keyword>